<reference evidence="1 2" key="1">
    <citation type="submission" date="2019-04" db="EMBL/GenBank/DDBJ databases">
        <title>Azoarcus nasutitermitis sp. nov. isolated from termite nest.</title>
        <authorList>
            <person name="Lin S.-Y."/>
            <person name="Hameed A."/>
            <person name="Hsu Y.-H."/>
            <person name="Young C.-C."/>
        </authorList>
    </citation>
    <scope>NUCLEOTIDE SEQUENCE [LARGE SCALE GENOMIC DNA]</scope>
    <source>
        <strain evidence="1 2">CC-YHH838</strain>
    </source>
</reference>
<dbReference type="PANTHER" id="PTHR32432:SF13">
    <property type="entry name" value="ETHANOLAMINE AMMONIA-LYASE REACTIVASE EUTA"/>
    <property type="match status" value="1"/>
</dbReference>
<dbReference type="OrthoDB" id="1542at2"/>
<dbReference type="PANTHER" id="PTHR32432">
    <property type="entry name" value="CELL DIVISION PROTEIN FTSA-RELATED"/>
    <property type="match status" value="1"/>
</dbReference>
<dbReference type="Pfam" id="PF06277">
    <property type="entry name" value="EutA"/>
    <property type="match status" value="1"/>
</dbReference>
<evidence type="ECO:0000313" key="2">
    <source>
        <dbReference type="Proteomes" id="UP000308430"/>
    </source>
</evidence>
<name>A0A4S4B7P4_9RHOO</name>
<dbReference type="InterPro" id="IPR043129">
    <property type="entry name" value="ATPase_NBD"/>
</dbReference>
<evidence type="ECO:0000313" key="1">
    <source>
        <dbReference type="EMBL" id="THF67033.1"/>
    </source>
</evidence>
<proteinExistence type="predicted"/>
<dbReference type="InterPro" id="IPR009377">
    <property type="entry name" value="EutA"/>
</dbReference>
<sequence length="482" mass="51713">MAESWQIHSVGIDIGTTTSQVIFSRLEVVNRAAASQVPNYEFSRREILYVSPAIATPVDFEGHVHDDQLRQFIMSQYAAAGLDTEQVKSGAIIITGETSKARNARQAVMGLAEQLGDFIVATAGPHLESVIAGQGSGAAEYSRTNTCRALNIDIGGGTSNYAVFEAGRVVDTACLNVGGHLLELESDGRLRHLHAPARPICAELFGADYARRLADGQRVDDDTVTRLAERMAGLIHEICLGQPSPLARQLLMTESLRPGHRYDAVYLSGGVGACYYDPRSAASARAFGDIGPALAEALHRHAGMQALPLREPRHTLRATVIGAGAYSLSLSGSTIWVDEQHLPVRNLPVVHATRPWAGCTAEQLAGDWDTAMQRMDLVAGKDGYALGLPDDLPVAYADVERAIEAIVCFAAAHPDPARALFIVARQDLGKVLGMLLQPRLQGRKLAVIDEVQTRPGDYIDVGKPFMGGEIVPITVKSLAFPG</sequence>
<protein>
    <submittedName>
        <fullName evidence="1">Ethanolamine utilization protein EutA</fullName>
    </submittedName>
</protein>
<dbReference type="InterPro" id="IPR050696">
    <property type="entry name" value="FtsA/MreB"/>
</dbReference>
<dbReference type="EMBL" id="SSOC01000001">
    <property type="protein sequence ID" value="THF67033.1"/>
    <property type="molecule type" value="Genomic_DNA"/>
</dbReference>
<dbReference type="PIRSF" id="PIRSF012293">
    <property type="entry name" value="EutA"/>
    <property type="match status" value="1"/>
</dbReference>
<dbReference type="Proteomes" id="UP000308430">
    <property type="component" value="Unassembled WGS sequence"/>
</dbReference>
<dbReference type="AlphaFoldDB" id="A0A4S4B7P4"/>
<keyword evidence="2" id="KW-1185">Reference proteome</keyword>
<organism evidence="1 2">
    <name type="scientific">Pseudothauera nasutitermitis</name>
    <dbReference type="NCBI Taxonomy" id="2565930"/>
    <lineage>
        <taxon>Bacteria</taxon>
        <taxon>Pseudomonadati</taxon>
        <taxon>Pseudomonadota</taxon>
        <taxon>Betaproteobacteria</taxon>
        <taxon>Rhodocyclales</taxon>
        <taxon>Zoogloeaceae</taxon>
        <taxon>Pseudothauera</taxon>
    </lineage>
</organism>
<dbReference type="RefSeq" id="WP_136346442.1">
    <property type="nucleotide sequence ID" value="NZ_SSOC01000001.1"/>
</dbReference>
<gene>
    <name evidence="1" type="primary">eutA</name>
    <name evidence="1" type="ORF">E6C76_01170</name>
</gene>
<comment type="caution">
    <text evidence="1">The sequence shown here is derived from an EMBL/GenBank/DDBJ whole genome shotgun (WGS) entry which is preliminary data.</text>
</comment>
<accession>A0A4S4B7P4</accession>
<dbReference type="SUPFAM" id="SSF53067">
    <property type="entry name" value="Actin-like ATPase domain"/>
    <property type="match status" value="1"/>
</dbReference>